<evidence type="ECO:0000256" key="1">
    <source>
        <dbReference type="ARBA" id="ARBA00023015"/>
    </source>
</evidence>
<gene>
    <name evidence="6" type="ORF">ACFSKW_21990</name>
</gene>
<keyword evidence="1" id="KW-0805">Transcription regulation</keyword>
<protein>
    <submittedName>
        <fullName evidence="6">TetR/AcrR family transcriptional regulator</fullName>
    </submittedName>
</protein>
<feature type="domain" description="HTH tetR-type" evidence="5">
    <location>
        <begin position="17"/>
        <end position="76"/>
    </location>
</feature>
<dbReference type="PANTHER" id="PTHR30055:SF234">
    <property type="entry name" value="HTH-TYPE TRANSCRIPTIONAL REGULATOR BETI"/>
    <property type="match status" value="1"/>
</dbReference>
<dbReference type="InterPro" id="IPR009057">
    <property type="entry name" value="Homeodomain-like_sf"/>
</dbReference>
<evidence type="ECO:0000313" key="7">
    <source>
        <dbReference type="Proteomes" id="UP001597368"/>
    </source>
</evidence>
<dbReference type="PRINTS" id="PR00455">
    <property type="entry name" value="HTHTETR"/>
</dbReference>
<keyword evidence="2 4" id="KW-0238">DNA-binding</keyword>
<proteinExistence type="predicted"/>
<dbReference type="Proteomes" id="UP001597368">
    <property type="component" value="Unassembled WGS sequence"/>
</dbReference>
<dbReference type="InterPro" id="IPR001647">
    <property type="entry name" value="HTH_TetR"/>
</dbReference>
<accession>A0ABW4SWV6</accession>
<keyword evidence="7" id="KW-1185">Reference proteome</keyword>
<dbReference type="InterPro" id="IPR050109">
    <property type="entry name" value="HTH-type_TetR-like_transc_reg"/>
</dbReference>
<organism evidence="6 7">
    <name type="scientific">Nonomuraea mangrovi</name>
    <dbReference type="NCBI Taxonomy" id="2316207"/>
    <lineage>
        <taxon>Bacteria</taxon>
        <taxon>Bacillati</taxon>
        <taxon>Actinomycetota</taxon>
        <taxon>Actinomycetes</taxon>
        <taxon>Streptosporangiales</taxon>
        <taxon>Streptosporangiaceae</taxon>
        <taxon>Nonomuraea</taxon>
    </lineage>
</organism>
<evidence type="ECO:0000313" key="6">
    <source>
        <dbReference type="EMBL" id="MFD1934142.1"/>
    </source>
</evidence>
<comment type="caution">
    <text evidence="6">The sequence shown here is derived from an EMBL/GenBank/DDBJ whole genome shotgun (WGS) entry which is preliminary data.</text>
</comment>
<sequence length="199" mass="21301">MTTTEQPRRRAPGMSPDQRRAMIIGAALPLVAEYGTAVTTSQIARAAGIGEATIFRVFSDKEELLDACMAEALRPDHAVEQIASIPMDQPLADRLAEAADALGGHLERIGAVAGALMASGHHRRDPAPAPPRRRGPSTDLIRATADLFEPEAASLRAPAEQIAALFLDLRFSKARQDEGLSTADLVQIFLYGALREEPA</sequence>
<evidence type="ECO:0000256" key="2">
    <source>
        <dbReference type="ARBA" id="ARBA00023125"/>
    </source>
</evidence>
<dbReference type="PROSITE" id="PS50977">
    <property type="entry name" value="HTH_TETR_2"/>
    <property type="match status" value="1"/>
</dbReference>
<feature type="DNA-binding region" description="H-T-H motif" evidence="4">
    <location>
        <begin position="39"/>
        <end position="58"/>
    </location>
</feature>
<dbReference type="Pfam" id="PF00440">
    <property type="entry name" value="TetR_N"/>
    <property type="match status" value="1"/>
</dbReference>
<keyword evidence="3" id="KW-0804">Transcription</keyword>
<evidence type="ECO:0000259" key="5">
    <source>
        <dbReference type="PROSITE" id="PS50977"/>
    </source>
</evidence>
<dbReference type="SUPFAM" id="SSF46689">
    <property type="entry name" value="Homeodomain-like"/>
    <property type="match status" value="1"/>
</dbReference>
<evidence type="ECO:0000256" key="3">
    <source>
        <dbReference type="ARBA" id="ARBA00023163"/>
    </source>
</evidence>
<evidence type="ECO:0000256" key="4">
    <source>
        <dbReference type="PROSITE-ProRule" id="PRU00335"/>
    </source>
</evidence>
<dbReference type="EMBL" id="JBHUFV010000033">
    <property type="protein sequence ID" value="MFD1934142.1"/>
    <property type="molecule type" value="Genomic_DNA"/>
</dbReference>
<dbReference type="Gene3D" id="1.10.357.10">
    <property type="entry name" value="Tetracycline Repressor, domain 2"/>
    <property type="match status" value="1"/>
</dbReference>
<name>A0ABW4SWV6_9ACTN</name>
<dbReference type="PANTHER" id="PTHR30055">
    <property type="entry name" value="HTH-TYPE TRANSCRIPTIONAL REGULATOR RUTR"/>
    <property type="match status" value="1"/>
</dbReference>
<reference evidence="7" key="1">
    <citation type="journal article" date="2019" name="Int. J. Syst. Evol. Microbiol.">
        <title>The Global Catalogue of Microorganisms (GCM) 10K type strain sequencing project: providing services to taxonomists for standard genome sequencing and annotation.</title>
        <authorList>
            <consortium name="The Broad Institute Genomics Platform"/>
            <consortium name="The Broad Institute Genome Sequencing Center for Infectious Disease"/>
            <person name="Wu L."/>
            <person name="Ma J."/>
        </authorList>
    </citation>
    <scope>NUCLEOTIDE SEQUENCE [LARGE SCALE GENOMIC DNA]</scope>
    <source>
        <strain evidence="7">ICMP 6774ER</strain>
    </source>
</reference>
<dbReference type="RefSeq" id="WP_379574189.1">
    <property type="nucleotide sequence ID" value="NZ_JBHUFV010000033.1"/>
</dbReference>